<dbReference type="Proteomes" id="UP000069272">
    <property type="component" value="Chromosome 2L"/>
</dbReference>
<dbReference type="InterPro" id="IPR050548">
    <property type="entry name" value="PcG_chromatin_remod_factors"/>
</dbReference>
<feature type="region of interest" description="Disordered" evidence="1">
    <location>
        <begin position="434"/>
        <end position="492"/>
    </location>
</feature>
<dbReference type="GO" id="GO:0042393">
    <property type="term" value="F:histone binding"/>
    <property type="evidence" value="ECO:0007669"/>
    <property type="project" value="TreeGrafter"/>
</dbReference>
<keyword evidence="4" id="KW-1185">Reference proteome</keyword>
<organism evidence="3 4">
    <name type="scientific">Anopheles albimanus</name>
    <name type="common">New world malaria mosquito</name>
    <dbReference type="NCBI Taxonomy" id="7167"/>
    <lineage>
        <taxon>Eukaryota</taxon>
        <taxon>Metazoa</taxon>
        <taxon>Ecdysozoa</taxon>
        <taxon>Arthropoda</taxon>
        <taxon>Hexapoda</taxon>
        <taxon>Insecta</taxon>
        <taxon>Pterygota</taxon>
        <taxon>Neoptera</taxon>
        <taxon>Endopterygota</taxon>
        <taxon>Diptera</taxon>
        <taxon>Nematocera</taxon>
        <taxon>Culicoidea</taxon>
        <taxon>Culicidae</taxon>
        <taxon>Anophelinae</taxon>
        <taxon>Anopheles</taxon>
    </lineage>
</organism>
<evidence type="ECO:0000259" key="2">
    <source>
        <dbReference type="PROSITE" id="PS50105"/>
    </source>
</evidence>
<feature type="compositionally biased region" description="Polar residues" evidence="1">
    <location>
        <begin position="746"/>
        <end position="769"/>
    </location>
</feature>
<dbReference type="SUPFAM" id="SSF47769">
    <property type="entry name" value="SAM/Pointed domain"/>
    <property type="match status" value="1"/>
</dbReference>
<proteinExistence type="predicted"/>
<evidence type="ECO:0000313" key="4">
    <source>
        <dbReference type="Proteomes" id="UP000069272"/>
    </source>
</evidence>
<feature type="compositionally biased region" description="Basic residues" evidence="1">
    <location>
        <begin position="125"/>
        <end position="134"/>
    </location>
</feature>
<dbReference type="PANTHER" id="PTHR12247:SF138">
    <property type="entry name" value="POLYHOMEOTIC DISTAL, ISOFORM A-RELATED"/>
    <property type="match status" value="1"/>
</dbReference>
<feature type="region of interest" description="Disordered" evidence="1">
    <location>
        <begin position="344"/>
        <end position="363"/>
    </location>
</feature>
<feature type="region of interest" description="Disordered" evidence="1">
    <location>
        <begin position="642"/>
        <end position="681"/>
    </location>
</feature>
<dbReference type="GO" id="GO:0045892">
    <property type="term" value="P:negative regulation of DNA-templated transcription"/>
    <property type="evidence" value="ECO:0007669"/>
    <property type="project" value="TreeGrafter"/>
</dbReference>
<dbReference type="PANTHER" id="PTHR12247">
    <property type="entry name" value="POLYCOMB GROUP PROTEIN"/>
    <property type="match status" value="1"/>
</dbReference>
<sequence length="894" mass="93251">MREVDTSETSVVWPAWCYSGETTVNEDLPQRLAATAAAAAALAAATTLSPSSAALASLHLQHQQKDCKRRHPRRQEQQQQHHHERASSNQSRSSSASSASVSSSPHRPLSPVYSASRTGLPQRPGRSRAKRKSITRTTTPVRSSSRPEKCAITAALEATGSVGQTARSPSGPASPATEVQLYDGRQWAERAAAALTLLNNNGDGHGPHDSDVPGYHFGAINSRILREHQATLHSLDKMLSERIYDRKKYLNSPTGGGRAESGAGGGGSVGGSPTVASTFYEKYRNGGSEATGRADMESQLNLIKNGSNSTTTTGNGSNNSGGVNGISSSAQHLSAIAASIISNSNGSNSNNNSGNNGLTGGEANGASGNHVAVVCSSSSSSNGSSSGNLGNQIISNKATISTTTSTSINNNNNSSANNNNIAGGCIGGGSINNSNSSSIKSERYSPPNNDVQSMASRSRSATPSSFSGTPPQTMHAGDGFPGGGLLPSPNSMSTVGRPEFQARNYSDFMRSLAAKYNNNNNNTNDVSNMKSSFLEPKMRFTPQPKSFIESSLSSKKSSPLTSTHVSATNAQWSAMAMVQEADRSPVLANSQVPNPSIMTSLFSGLPFQSAVFPPLIDMSSTQALVTLARAAKESDIHNILKVDTGGGLKKPSSLSRGSSPPVSTGLATNPHHHPHHHLPSPFGTGYLPGLLPNHHLASFPVQPPPTTTSVALKSPSRAPETTHSSTFPLDLSATTPIGSKRIKLSPTPSSRNQGVTSPAPSSTNSQPSDSLDLKPIRKCHARIEEVSAWTVDNVCDFVASIDICAEYVQNFRDQSIDGAGLPLLTEEHLTNSLGMKLGPALKLRSMLAKKLGGPCPCTLCSVPTPPTRTNSSGSSSSKGDTTPTNRPPSNGSIG</sequence>
<feature type="compositionally biased region" description="Low complexity" evidence="1">
    <location>
        <begin position="305"/>
        <end position="326"/>
    </location>
</feature>
<dbReference type="CDD" id="cd09579">
    <property type="entry name" value="SAM_Samd7_11"/>
    <property type="match status" value="1"/>
</dbReference>
<feature type="region of interest" description="Disordered" evidence="1">
    <location>
        <begin position="697"/>
        <end position="772"/>
    </location>
</feature>
<dbReference type="AlphaFoldDB" id="A0A8W7K5L6"/>
<evidence type="ECO:0000313" key="3">
    <source>
        <dbReference type="EnsemblMetazoa" id="AALB016207-PA"/>
    </source>
</evidence>
<feature type="compositionally biased region" description="Low complexity" evidence="1">
    <location>
        <begin position="87"/>
        <end position="111"/>
    </location>
</feature>
<reference evidence="3 4" key="1">
    <citation type="journal article" date="2017" name="G3 (Bethesda)">
        <title>The Physical Genome Mapping of Anopheles albimanus Corrected Scaffold Misassemblies and Identified Interarm Rearrangements in Genus Anopheles.</title>
        <authorList>
            <person name="Artemov G.N."/>
            <person name="Peery A.N."/>
            <person name="Jiang X."/>
            <person name="Tu Z."/>
            <person name="Stegniy V.N."/>
            <person name="Sharakhova M.V."/>
            <person name="Sharakhov I.V."/>
        </authorList>
    </citation>
    <scope>NUCLEOTIDE SEQUENCE [LARGE SCALE GENOMIC DNA]</scope>
    <source>
        <strain evidence="3 4">ALBI9_A</strain>
    </source>
</reference>
<feature type="region of interest" description="Disordered" evidence="1">
    <location>
        <begin position="59"/>
        <end position="149"/>
    </location>
</feature>
<feature type="compositionally biased region" description="Low complexity" evidence="1">
    <location>
        <begin position="649"/>
        <end position="663"/>
    </location>
</feature>
<accession>A0A8W7K5L6</accession>
<feature type="region of interest" description="Disordered" evidence="1">
    <location>
        <begin position="251"/>
        <end position="271"/>
    </location>
</feature>
<protein>
    <recommendedName>
        <fullName evidence="2">SAM domain-containing protein</fullName>
    </recommendedName>
</protein>
<dbReference type="EnsemblMetazoa" id="AALB016207-RA">
    <property type="protein sequence ID" value="AALB016207-PA"/>
    <property type="gene ID" value="AALB016207"/>
</dbReference>
<feature type="region of interest" description="Disordered" evidence="1">
    <location>
        <begin position="863"/>
        <end position="894"/>
    </location>
</feature>
<feature type="compositionally biased region" description="Low complexity" evidence="1">
    <location>
        <begin position="867"/>
        <end position="884"/>
    </location>
</feature>
<feature type="compositionally biased region" description="Low complexity" evidence="1">
    <location>
        <begin position="135"/>
        <end position="144"/>
    </location>
</feature>
<dbReference type="PROSITE" id="PS50105">
    <property type="entry name" value="SAM_DOMAIN"/>
    <property type="match status" value="1"/>
</dbReference>
<dbReference type="SMART" id="SM00454">
    <property type="entry name" value="SAM"/>
    <property type="match status" value="1"/>
</dbReference>
<reference evidence="3" key="2">
    <citation type="submission" date="2022-08" db="UniProtKB">
        <authorList>
            <consortium name="EnsemblMetazoa"/>
        </authorList>
    </citation>
    <scope>IDENTIFICATION</scope>
    <source>
        <strain evidence="3">STECLA/ALBI9_A</strain>
    </source>
</reference>
<dbReference type="InterPro" id="IPR001660">
    <property type="entry name" value="SAM"/>
</dbReference>
<dbReference type="Gene3D" id="1.10.150.50">
    <property type="entry name" value="Transcription Factor, Ets-1"/>
    <property type="match status" value="1"/>
</dbReference>
<feature type="domain" description="SAM" evidence="2">
    <location>
        <begin position="789"/>
        <end position="835"/>
    </location>
</feature>
<feature type="compositionally biased region" description="Low complexity" evidence="1">
    <location>
        <begin position="453"/>
        <end position="467"/>
    </location>
</feature>
<dbReference type="Pfam" id="PF07647">
    <property type="entry name" value="SAM_2"/>
    <property type="match status" value="1"/>
</dbReference>
<dbReference type="GO" id="GO:0035102">
    <property type="term" value="C:PRC1 complex"/>
    <property type="evidence" value="ECO:0007669"/>
    <property type="project" value="TreeGrafter"/>
</dbReference>
<dbReference type="GO" id="GO:0003682">
    <property type="term" value="F:chromatin binding"/>
    <property type="evidence" value="ECO:0007669"/>
    <property type="project" value="TreeGrafter"/>
</dbReference>
<feature type="compositionally biased region" description="Gly residues" evidence="1">
    <location>
        <begin position="254"/>
        <end position="270"/>
    </location>
</feature>
<name>A0A8W7K5L6_ANOAL</name>
<evidence type="ECO:0000256" key="1">
    <source>
        <dbReference type="SAM" id="MobiDB-lite"/>
    </source>
</evidence>
<feature type="region of interest" description="Disordered" evidence="1">
    <location>
        <begin position="304"/>
        <end position="326"/>
    </location>
</feature>
<feature type="compositionally biased region" description="Polar residues" evidence="1">
    <location>
        <begin position="719"/>
        <end position="737"/>
    </location>
</feature>
<dbReference type="InterPro" id="IPR013761">
    <property type="entry name" value="SAM/pointed_sf"/>
</dbReference>
<feature type="compositionally biased region" description="Low complexity" evidence="1">
    <location>
        <begin position="344"/>
        <end position="356"/>
    </location>
</feature>